<keyword evidence="1" id="KW-0418">Kinase</keyword>
<accession>A0ACC1YSX1</accession>
<proteinExistence type="predicted"/>
<keyword evidence="1" id="KW-0675">Receptor</keyword>
<protein>
    <submittedName>
        <fullName evidence="1">Leucine-rich repeat receptor protein kinase</fullName>
    </submittedName>
</protein>
<dbReference type="Proteomes" id="UP001164539">
    <property type="component" value="Chromosome 2"/>
</dbReference>
<organism evidence="1 2">
    <name type="scientific">Melia azedarach</name>
    <name type="common">Chinaberry tree</name>
    <dbReference type="NCBI Taxonomy" id="155640"/>
    <lineage>
        <taxon>Eukaryota</taxon>
        <taxon>Viridiplantae</taxon>
        <taxon>Streptophyta</taxon>
        <taxon>Embryophyta</taxon>
        <taxon>Tracheophyta</taxon>
        <taxon>Spermatophyta</taxon>
        <taxon>Magnoliopsida</taxon>
        <taxon>eudicotyledons</taxon>
        <taxon>Gunneridae</taxon>
        <taxon>Pentapetalae</taxon>
        <taxon>rosids</taxon>
        <taxon>malvids</taxon>
        <taxon>Sapindales</taxon>
        <taxon>Meliaceae</taxon>
        <taxon>Melia</taxon>
    </lineage>
</organism>
<keyword evidence="2" id="KW-1185">Reference proteome</keyword>
<gene>
    <name evidence="1" type="ORF">OWV82_004887</name>
</gene>
<dbReference type="EMBL" id="CM051395">
    <property type="protein sequence ID" value="KAJ4726128.1"/>
    <property type="molecule type" value="Genomic_DNA"/>
</dbReference>
<comment type="caution">
    <text evidence="1">The sequence shown here is derived from an EMBL/GenBank/DDBJ whole genome shotgun (WGS) entry which is preliminary data.</text>
</comment>
<evidence type="ECO:0000313" key="2">
    <source>
        <dbReference type="Proteomes" id="UP001164539"/>
    </source>
</evidence>
<sequence length="701" mass="78480">MAMKPSTSVTAVAFFLFQLLILAAFNISFCNGSSYMGCIESEREALLGFKQDLYDPSNRLASWSADDRDCCTWAGIVCDNRTGHILELNLRNPFNYYIQTQHEANVRSVLVGNINPSLFHFEHLSYLDLSYNEFREVQIPRFLGSMVNLRYLNLSGSRLVGMVPQQLGNLSNLQYLDLSWNYLYVDNVWWLSGLSFLEHLDLSYVNLSKASDSLLAISRLPSLEKLRLSNCQLHHIPPLPIANFSSLTKLCLSQNQFDNSFPSWVFGLNHLVFLDLSYNNIQGPIPDGLQNLTSLTYLVLALNHFNSSIPNWLYRFNHLEYLCLCNNSLQGTISDAVGNLTSISWLDLSFNSLEGRIPSSMSRLCNLRSIILFNNKLNQQISEIFDIFSRCVSDGLEILSLANNSISGHLTENLGQFKNLDTLELSWNSISGSVPLSLGELSSLRLIDLDYNKLKGSLSQIHFANLTKLNYTGNAIQSSPLLIGSALSPLYTVVLSEEVSLMMKGKLDDYKNNLNLVRTVDLSDNMLSGEIPTEMTALRALQTLNLSHNSFTGRIPENIGVMRSLESLDLSANRFSGEIPESIVSLTFLNHLNLSNNTLTGKIPSSTQLQSFDASCFTGNDLCGRPLPKNCIEDNSSPEDKDGEGQGGEVDWFYVSMALGFVVGFWSIIGPLLVNRRWRHEYYHFLGRLGKKVASVCKKCS</sequence>
<name>A0ACC1YSX1_MELAZ</name>
<keyword evidence="1" id="KW-0808">Transferase</keyword>
<reference evidence="1 2" key="1">
    <citation type="journal article" date="2023" name="Science">
        <title>Complex scaffold remodeling in plant triterpene biosynthesis.</title>
        <authorList>
            <person name="De La Pena R."/>
            <person name="Hodgson H."/>
            <person name="Liu J.C."/>
            <person name="Stephenson M.J."/>
            <person name="Martin A.C."/>
            <person name="Owen C."/>
            <person name="Harkess A."/>
            <person name="Leebens-Mack J."/>
            <person name="Jimenez L.E."/>
            <person name="Osbourn A."/>
            <person name="Sattely E.S."/>
        </authorList>
    </citation>
    <scope>NUCLEOTIDE SEQUENCE [LARGE SCALE GENOMIC DNA]</scope>
    <source>
        <strain evidence="2">cv. JPN11</strain>
        <tissue evidence="1">Leaf</tissue>
    </source>
</reference>
<evidence type="ECO:0000313" key="1">
    <source>
        <dbReference type="EMBL" id="KAJ4726128.1"/>
    </source>
</evidence>